<protein>
    <submittedName>
        <fullName evidence="1">Uncharacterized protein</fullName>
    </submittedName>
</protein>
<dbReference type="AlphaFoldDB" id="A0A2T0LJP5"/>
<organism evidence="1 2">
    <name type="scientific">Planifilum fimeticola</name>
    <dbReference type="NCBI Taxonomy" id="201975"/>
    <lineage>
        <taxon>Bacteria</taxon>
        <taxon>Bacillati</taxon>
        <taxon>Bacillota</taxon>
        <taxon>Bacilli</taxon>
        <taxon>Bacillales</taxon>
        <taxon>Thermoactinomycetaceae</taxon>
        <taxon>Planifilum</taxon>
    </lineage>
</organism>
<dbReference type="EMBL" id="PVNE01000001">
    <property type="protein sequence ID" value="PRX42738.1"/>
    <property type="molecule type" value="Genomic_DNA"/>
</dbReference>
<evidence type="ECO:0000313" key="2">
    <source>
        <dbReference type="Proteomes" id="UP000237797"/>
    </source>
</evidence>
<dbReference type="OrthoDB" id="1669152at2"/>
<reference evidence="1 2" key="1">
    <citation type="submission" date="2018-03" db="EMBL/GenBank/DDBJ databases">
        <title>Genomic Encyclopedia of Archaeal and Bacterial Type Strains, Phase II (KMG-II): from individual species to whole genera.</title>
        <authorList>
            <person name="Goeker M."/>
        </authorList>
    </citation>
    <scope>NUCLEOTIDE SEQUENCE [LARGE SCALE GENOMIC DNA]</scope>
    <source>
        <strain evidence="1 2">DSM 44946</strain>
    </source>
</reference>
<proteinExistence type="predicted"/>
<sequence>MIHRQGLIGAAAVLVALAGAVLSVETWAAKDTGGAAAYRETRQVQPLSTRPPSGEAKRDMEERIAGYLGIPRDEVEALIDEGVKRCDLYPAAVIAKLSDRDLRSVLKAKAEKKTWHTVAKDLGVDERKFRSEMHRILPAAARKAVWLDHHPEVVSRSIAEYLEMDEKKLAAMIKKEKVRPREWLKAAVLSKISGKPLGKVMAMKKKGSWLEVATALGVSREEVRTEMQRLRKILKKHAERWDEEHRETGREAGQMRSNLLSEPLLVRVPA</sequence>
<accession>A0A2T0LJP5</accession>
<name>A0A2T0LJP5_9BACL</name>
<comment type="caution">
    <text evidence="1">The sequence shown here is derived from an EMBL/GenBank/DDBJ whole genome shotgun (WGS) entry which is preliminary data.</text>
</comment>
<gene>
    <name evidence="1" type="ORF">CLV97_101228</name>
</gene>
<dbReference type="Proteomes" id="UP000237797">
    <property type="component" value="Unassembled WGS sequence"/>
</dbReference>
<evidence type="ECO:0000313" key="1">
    <source>
        <dbReference type="EMBL" id="PRX42738.1"/>
    </source>
</evidence>
<keyword evidence="2" id="KW-1185">Reference proteome</keyword>
<dbReference type="RefSeq" id="WP_106343670.1">
    <property type="nucleotide sequence ID" value="NZ_PVNE01000001.1"/>
</dbReference>